<dbReference type="GO" id="GO:0016020">
    <property type="term" value="C:membrane"/>
    <property type="evidence" value="ECO:0007669"/>
    <property type="project" value="UniProtKB-SubCell"/>
</dbReference>
<evidence type="ECO:0000313" key="13">
    <source>
        <dbReference type="EMBL" id="CAD7229445.1"/>
    </source>
</evidence>
<organism evidence="13">
    <name type="scientific">Cyprideis torosa</name>
    <dbReference type="NCBI Taxonomy" id="163714"/>
    <lineage>
        <taxon>Eukaryota</taxon>
        <taxon>Metazoa</taxon>
        <taxon>Ecdysozoa</taxon>
        <taxon>Arthropoda</taxon>
        <taxon>Crustacea</taxon>
        <taxon>Oligostraca</taxon>
        <taxon>Ostracoda</taxon>
        <taxon>Podocopa</taxon>
        <taxon>Podocopida</taxon>
        <taxon>Cytherocopina</taxon>
        <taxon>Cytheroidea</taxon>
        <taxon>Cytherideidae</taxon>
        <taxon>Cyprideis</taxon>
    </lineage>
</organism>
<dbReference type="FunFam" id="3.40.50.720:FF:000131">
    <property type="entry name" value="Short-chain dehydrogenase/reductase 3"/>
    <property type="match status" value="1"/>
</dbReference>
<keyword evidence="5" id="KW-1133">Transmembrane helix</keyword>
<dbReference type="GO" id="GO:0005811">
    <property type="term" value="C:lipid droplet"/>
    <property type="evidence" value="ECO:0007669"/>
    <property type="project" value="TreeGrafter"/>
</dbReference>
<evidence type="ECO:0000256" key="1">
    <source>
        <dbReference type="ARBA" id="ARBA00004141"/>
    </source>
</evidence>
<dbReference type="EMBL" id="OB662069">
    <property type="protein sequence ID" value="CAD7229445.1"/>
    <property type="molecule type" value="Genomic_DNA"/>
</dbReference>
<proteinExistence type="inferred from homology"/>
<evidence type="ECO:0000256" key="4">
    <source>
        <dbReference type="ARBA" id="ARBA00022857"/>
    </source>
</evidence>
<dbReference type="SUPFAM" id="SSF51735">
    <property type="entry name" value="NAD(P)-binding Rossmann-fold domains"/>
    <property type="match status" value="1"/>
</dbReference>
<evidence type="ECO:0000256" key="12">
    <source>
        <dbReference type="RuleBase" id="RU000363"/>
    </source>
</evidence>
<dbReference type="PANTHER" id="PTHR24322:SF748">
    <property type="entry name" value="FI23927P1-RELATED"/>
    <property type="match status" value="1"/>
</dbReference>
<protein>
    <recommendedName>
        <fullName evidence="10">Short-chain dehydrogenase/reductase 3</fullName>
    </recommendedName>
    <alternativeName>
        <fullName evidence="11">Retinal short-chain dehydrogenase/reductase 1</fullName>
    </alternativeName>
</protein>
<keyword evidence="4" id="KW-0521">NADP</keyword>
<evidence type="ECO:0000256" key="9">
    <source>
        <dbReference type="ARBA" id="ARBA00059620"/>
    </source>
</evidence>
<dbReference type="CDD" id="cd05339">
    <property type="entry name" value="17beta-HSDXI-like_SDR_c"/>
    <property type="match status" value="1"/>
</dbReference>
<keyword evidence="7" id="KW-0443">Lipid metabolism</keyword>
<evidence type="ECO:0000256" key="2">
    <source>
        <dbReference type="ARBA" id="ARBA00006484"/>
    </source>
</evidence>
<dbReference type="PRINTS" id="PR00081">
    <property type="entry name" value="GDHRDH"/>
</dbReference>
<comment type="similarity">
    <text evidence="2 12">Belongs to the short-chain dehydrogenases/reductases (SDR) family.</text>
</comment>
<dbReference type="PRINTS" id="PR00080">
    <property type="entry name" value="SDRFAMILY"/>
</dbReference>
<sequence length="314" mass="34538">MRKWTPLTFVVNLVQAFVLTLIGILSVFVPRRFRSKSVTGEVALVTGAGSGIGRLMAILLAREGCHVICWDVNRKGNDETVAAIQRLKGQAHGFVVDVTKREMVYEMAAKIPEVTEGREVTILINNAGIVIGEHLENASDEKIKLLMDVNTVSHFWTVKAFLPGMTRAKKGHIITIASSAGLIAATDRMVPYFTSKFAAVGFDEALYLELQFTNRSYIKTTVVCPFFINTGMFDGAASILPILEPGYVAEQVIAAMKANEEVLILPGWVWIFPIIKALVPRKVSRALCRAFAFDEGMSNFRGRNPAESADKKST</sequence>
<evidence type="ECO:0000256" key="3">
    <source>
        <dbReference type="ARBA" id="ARBA00022692"/>
    </source>
</evidence>
<evidence type="ECO:0000256" key="6">
    <source>
        <dbReference type="ARBA" id="ARBA00023002"/>
    </source>
</evidence>
<comment type="subcellular location">
    <subcellularLocation>
        <location evidence="1">Membrane</location>
        <topology evidence="1">Multi-pass membrane protein</topology>
    </subcellularLocation>
</comment>
<evidence type="ECO:0000256" key="11">
    <source>
        <dbReference type="ARBA" id="ARBA00082544"/>
    </source>
</evidence>
<comment type="function">
    <text evidence="9">Catalyzes the reduction of all-trans-retinal to all-trans-retinol in the presence of NADPH.</text>
</comment>
<keyword evidence="6" id="KW-0560">Oxidoreductase</keyword>
<accession>A0A7R8WFJ6</accession>
<dbReference type="InterPro" id="IPR036291">
    <property type="entry name" value="NAD(P)-bd_dom_sf"/>
</dbReference>
<dbReference type="Gene3D" id="3.40.50.720">
    <property type="entry name" value="NAD(P)-binding Rossmann-like Domain"/>
    <property type="match status" value="1"/>
</dbReference>
<evidence type="ECO:0000256" key="10">
    <source>
        <dbReference type="ARBA" id="ARBA00068717"/>
    </source>
</evidence>
<dbReference type="InterPro" id="IPR002347">
    <property type="entry name" value="SDR_fam"/>
</dbReference>
<dbReference type="OrthoDB" id="10253736at2759"/>
<reference evidence="13" key="1">
    <citation type="submission" date="2020-11" db="EMBL/GenBank/DDBJ databases">
        <authorList>
            <person name="Tran Van P."/>
        </authorList>
    </citation>
    <scope>NUCLEOTIDE SEQUENCE</scope>
</reference>
<dbReference type="GO" id="GO:0052650">
    <property type="term" value="F:all-trans-retinol dehydrogenase (NADP+) activity"/>
    <property type="evidence" value="ECO:0007669"/>
    <property type="project" value="UniProtKB-ARBA"/>
</dbReference>
<evidence type="ECO:0000256" key="8">
    <source>
        <dbReference type="ARBA" id="ARBA00023136"/>
    </source>
</evidence>
<dbReference type="PANTHER" id="PTHR24322">
    <property type="entry name" value="PKSB"/>
    <property type="match status" value="1"/>
</dbReference>
<dbReference type="AlphaFoldDB" id="A0A7R8WFJ6"/>
<dbReference type="Pfam" id="PF00106">
    <property type="entry name" value="adh_short"/>
    <property type="match status" value="1"/>
</dbReference>
<evidence type="ECO:0000256" key="7">
    <source>
        <dbReference type="ARBA" id="ARBA00023098"/>
    </source>
</evidence>
<keyword evidence="8" id="KW-0472">Membrane</keyword>
<name>A0A7R8WFJ6_9CRUS</name>
<evidence type="ECO:0000256" key="5">
    <source>
        <dbReference type="ARBA" id="ARBA00022989"/>
    </source>
</evidence>
<gene>
    <name evidence="13" type="ORF">CTOB1V02_LOCUS7315</name>
</gene>
<keyword evidence="3" id="KW-0812">Transmembrane</keyword>